<dbReference type="EMBL" id="CAICTM010000692">
    <property type="protein sequence ID" value="CAB9515081.1"/>
    <property type="molecule type" value="Genomic_DNA"/>
</dbReference>
<name>A0A9N8HIE2_9STRA</name>
<evidence type="ECO:0000313" key="2">
    <source>
        <dbReference type="EMBL" id="CAB9515081.1"/>
    </source>
</evidence>
<sequence>MSFRKITRLMKLFFLSLFVAFFTSGNMVTAKEQLRGTTARELLSATSTPLTVDVIPTPAPTLPPLHATAAPVMVHVITAPPTITPTGSPSEAPTVTPPCYDPEAGEPFLM</sequence>
<reference evidence="2" key="1">
    <citation type="submission" date="2020-06" db="EMBL/GenBank/DDBJ databases">
        <authorList>
            <consortium name="Plant Systems Biology data submission"/>
        </authorList>
    </citation>
    <scope>NUCLEOTIDE SEQUENCE</scope>
    <source>
        <strain evidence="2">D6</strain>
    </source>
</reference>
<gene>
    <name evidence="2" type="ORF">SEMRO_693_G188250.1</name>
</gene>
<feature type="region of interest" description="Disordered" evidence="1">
    <location>
        <begin position="82"/>
        <end position="110"/>
    </location>
</feature>
<keyword evidence="3" id="KW-1185">Reference proteome</keyword>
<dbReference type="Proteomes" id="UP001153069">
    <property type="component" value="Unassembled WGS sequence"/>
</dbReference>
<feature type="compositionally biased region" description="Polar residues" evidence="1">
    <location>
        <begin position="84"/>
        <end position="93"/>
    </location>
</feature>
<evidence type="ECO:0000313" key="3">
    <source>
        <dbReference type="Proteomes" id="UP001153069"/>
    </source>
</evidence>
<dbReference type="AlphaFoldDB" id="A0A9N8HIE2"/>
<organism evidence="2 3">
    <name type="scientific">Seminavis robusta</name>
    <dbReference type="NCBI Taxonomy" id="568900"/>
    <lineage>
        <taxon>Eukaryota</taxon>
        <taxon>Sar</taxon>
        <taxon>Stramenopiles</taxon>
        <taxon>Ochrophyta</taxon>
        <taxon>Bacillariophyta</taxon>
        <taxon>Bacillariophyceae</taxon>
        <taxon>Bacillariophycidae</taxon>
        <taxon>Naviculales</taxon>
        <taxon>Naviculaceae</taxon>
        <taxon>Seminavis</taxon>
    </lineage>
</organism>
<accession>A0A9N8HIE2</accession>
<protein>
    <submittedName>
        <fullName evidence="2">Uncharacterized protein</fullName>
    </submittedName>
</protein>
<proteinExistence type="predicted"/>
<evidence type="ECO:0000256" key="1">
    <source>
        <dbReference type="SAM" id="MobiDB-lite"/>
    </source>
</evidence>
<comment type="caution">
    <text evidence="2">The sequence shown here is derived from an EMBL/GenBank/DDBJ whole genome shotgun (WGS) entry which is preliminary data.</text>
</comment>